<evidence type="ECO:0000313" key="1">
    <source>
        <dbReference type="EMBL" id="KAJ7776481.1"/>
    </source>
</evidence>
<gene>
    <name evidence="1" type="ORF">DFH07DRAFT_731738</name>
</gene>
<dbReference type="EMBL" id="JARJLG010000012">
    <property type="protein sequence ID" value="KAJ7776481.1"/>
    <property type="molecule type" value="Genomic_DNA"/>
</dbReference>
<name>A0AAD7K3P1_9AGAR</name>
<protein>
    <submittedName>
        <fullName evidence="1">Uncharacterized protein</fullName>
    </submittedName>
</protein>
<reference evidence="1" key="1">
    <citation type="submission" date="2023-03" db="EMBL/GenBank/DDBJ databases">
        <title>Massive genome expansion in bonnet fungi (Mycena s.s.) driven by repeated elements and novel gene families across ecological guilds.</title>
        <authorList>
            <consortium name="Lawrence Berkeley National Laboratory"/>
            <person name="Harder C.B."/>
            <person name="Miyauchi S."/>
            <person name="Viragh M."/>
            <person name="Kuo A."/>
            <person name="Thoen E."/>
            <person name="Andreopoulos B."/>
            <person name="Lu D."/>
            <person name="Skrede I."/>
            <person name="Drula E."/>
            <person name="Henrissat B."/>
            <person name="Morin E."/>
            <person name="Kohler A."/>
            <person name="Barry K."/>
            <person name="LaButti K."/>
            <person name="Morin E."/>
            <person name="Salamov A."/>
            <person name="Lipzen A."/>
            <person name="Mereny Z."/>
            <person name="Hegedus B."/>
            <person name="Baldrian P."/>
            <person name="Stursova M."/>
            <person name="Weitz H."/>
            <person name="Taylor A."/>
            <person name="Grigoriev I.V."/>
            <person name="Nagy L.G."/>
            <person name="Martin F."/>
            <person name="Kauserud H."/>
        </authorList>
    </citation>
    <scope>NUCLEOTIDE SEQUENCE</scope>
    <source>
        <strain evidence="1">CBHHK188m</strain>
    </source>
</reference>
<dbReference type="Proteomes" id="UP001215280">
    <property type="component" value="Unassembled WGS sequence"/>
</dbReference>
<dbReference type="AlphaFoldDB" id="A0AAD7K3P1"/>
<sequence>SPELMVTTISPFKARLIKHGYNPGHILPHGSYLVDLSNPDVPGFTSLLDLDAQLSSAAAAAKKKDAKSHKTAFFG</sequence>
<proteinExistence type="predicted"/>
<evidence type="ECO:0000313" key="2">
    <source>
        <dbReference type="Proteomes" id="UP001215280"/>
    </source>
</evidence>
<dbReference type="Gene3D" id="3.20.20.150">
    <property type="entry name" value="Divalent-metal-dependent TIM barrel enzymes"/>
    <property type="match status" value="1"/>
</dbReference>
<accession>A0AAD7K3P1</accession>
<keyword evidence="2" id="KW-1185">Reference proteome</keyword>
<feature type="non-terminal residue" evidence="1">
    <location>
        <position position="1"/>
    </location>
</feature>
<comment type="caution">
    <text evidence="1">The sequence shown here is derived from an EMBL/GenBank/DDBJ whole genome shotgun (WGS) entry which is preliminary data.</text>
</comment>
<organism evidence="1 2">
    <name type="scientific">Mycena maculata</name>
    <dbReference type="NCBI Taxonomy" id="230809"/>
    <lineage>
        <taxon>Eukaryota</taxon>
        <taxon>Fungi</taxon>
        <taxon>Dikarya</taxon>
        <taxon>Basidiomycota</taxon>
        <taxon>Agaricomycotina</taxon>
        <taxon>Agaricomycetes</taxon>
        <taxon>Agaricomycetidae</taxon>
        <taxon>Agaricales</taxon>
        <taxon>Marasmiineae</taxon>
        <taxon>Mycenaceae</taxon>
        <taxon>Mycena</taxon>
    </lineage>
</organism>